<dbReference type="STRING" id="292564.Cyagr_1540"/>
<sequence>MSGSIADAISFFRLSCGRWRSQRSSHHLLHRRAEAGGSFIEVVELETADPRLEAIAVLHGQDPAGLVGGCRVRWSGSMAWDKAGEAHEGESVFGLIPTDERGRRGLLLRDRGYAETAPVAGHFAMDDRDGLLLTTSYETMNSLERFSFAGPDVRLRTSTVEGLSNTASFCVETRIGDGAASAAVAGADATETPASPETACLSALGW</sequence>
<dbReference type="GO" id="GO:0017006">
    <property type="term" value="P:protein-tetrapyrrole linkage"/>
    <property type="evidence" value="ECO:0007669"/>
    <property type="project" value="UniProtKB-UniRule"/>
</dbReference>
<evidence type="ECO:0000256" key="3">
    <source>
        <dbReference type="HAMAP-Rule" id="MF_01459"/>
    </source>
</evidence>
<dbReference type="Pfam" id="PF09367">
    <property type="entry name" value="CpeS"/>
    <property type="match status" value="1"/>
</dbReference>
<dbReference type="GO" id="GO:0016829">
    <property type="term" value="F:lyase activity"/>
    <property type="evidence" value="ECO:0007669"/>
    <property type="project" value="UniProtKB-KW"/>
</dbReference>
<organism evidence="4 5">
    <name type="scientific">Cyanobium gracile (strain ATCC 27147 / PCC 6307)</name>
    <dbReference type="NCBI Taxonomy" id="292564"/>
    <lineage>
        <taxon>Bacteria</taxon>
        <taxon>Bacillati</taxon>
        <taxon>Cyanobacteriota</taxon>
        <taxon>Cyanophyceae</taxon>
        <taxon>Synechococcales</taxon>
        <taxon>Prochlorococcaceae</taxon>
        <taxon>Cyanobium</taxon>
    </lineage>
</organism>
<gene>
    <name evidence="3" type="primary">cpcS</name>
    <name evidence="4" type="ordered locus">Cyagr_1540</name>
</gene>
<evidence type="ECO:0000313" key="5">
    <source>
        <dbReference type="Proteomes" id="UP000010388"/>
    </source>
</evidence>
<dbReference type="RefSeq" id="WP_015109150.1">
    <property type="nucleotide sequence ID" value="NC_019675.1"/>
</dbReference>
<dbReference type="PATRIC" id="fig|292564.3.peg.1465"/>
<dbReference type="eggNOG" id="ENOG502Z8E6">
    <property type="taxonomic scope" value="Bacteria"/>
</dbReference>
<dbReference type="EC" id="4.-.-.-" evidence="3"/>
<name>K9P801_CYAGP</name>
<dbReference type="AlphaFoldDB" id="K9P801"/>
<keyword evidence="2 3" id="KW-0456">Lyase</keyword>
<evidence type="ECO:0000256" key="2">
    <source>
        <dbReference type="ARBA" id="ARBA00023239"/>
    </source>
</evidence>
<evidence type="ECO:0000256" key="1">
    <source>
        <dbReference type="ARBA" id="ARBA00010681"/>
    </source>
</evidence>
<dbReference type="HOGENOM" id="CLU_096258_0_0_3"/>
<dbReference type="InterPro" id="IPR018536">
    <property type="entry name" value="CpcS/CpeS"/>
</dbReference>
<dbReference type="KEGG" id="cgc:Cyagr_1540"/>
<comment type="function">
    <text evidence="3">Covalently attaches a chromophore to Cys residue(s) of phycobiliproteins.</text>
</comment>
<evidence type="ECO:0000313" key="4">
    <source>
        <dbReference type="EMBL" id="AFY28699.1"/>
    </source>
</evidence>
<reference evidence="5" key="1">
    <citation type="journal article" date="2013" name="Proc. Natl. Acad. Sci. U.S.A.">
        <title>Improving the coverage of the cyanobacterial phylum using diversity-driven genome sequencing.</title>
        <authorList>
            <person name="Shih P.M."/>
            <person name="Wu D."/>
            <person name="Latifi A."/>
            <person name="Axen S.D."/>
            <person name="Fewer D.P."/>
            <person name="Talla E."/>
            <person name="Calteau A."/>
            <person name="Cai F."/>
            <person name="Tandeau de Marsac N."/>
            <person name="Rippka R."/>
            <person name="Herdman M."/>
            <person name="Sivonen K."/>
            <person name="Coursin T."/>
            <person name="Laurent T."/>
            <person name="Goodwin L."/>
            <person name="Nolan M."/>
            <person name="Davenport K.W."/>
            <person name="Han C.S."/>
            <person name="Rubin E.M."/>
            <person name="Eisen J.A."/>
            <person name="Woyke T."/>
            <person name="Gugger M."/>
            <person name="Kerfeld C.A."/>
        </authorList>
    </citation>
    <scope>NUCLEOTIDE SEQUENCE [LARGE SCALE GENOMIC DNA]</scope>
    <source>
        <strain evidence="5">ATCC 27147 / PCC 6307</strain>
    </source>
</reference>
<proteinExistence type="inferred from homology"/>
<comment type="similarity">
    <text evidence="1 3">Belongs to the CpcS/CpeS biliprotein lyase family.</text>
</comment>
<dbReference type="Proteomes" id="UP000010388">
    <property type="component" value="Chromosome"/>
</dbReference>
<accession>K9P801</accession>
<dbReference type="EMBL" id="CP003495">
    <property type="protein sequence ID" value="AFY28699.1"/>
    <property type="molecule type" value="Genomic_DNA"/>
</dbReference>
<dbReference type="Gene3D" id="2.40.128.20">
    <property type="match status" value="1"/>
</dbReference>
<dbReference type="OrthoDB" id="554080at2"/>
<dbReference type="HAMAP" id="MF_01459">
    <property type="entry name" value="Chrphore_lyase_CpxS"/>
    <property type="match status" value="1"/>
</dbReference>
<dbReference type="InterPro" id="IPR012674">
    <property type="entry name" value="Calycin"/>
</dbReference>
<protein>
    <recommendedName>
        <fullName evidence="3">Chromophore lyase CpcS/CpeS</fullName>
        <ecNumber evidence="3">4.-.-.-</ecNumber>
    </recommendedName>
</protein>
<dbReference type="CDD" id="cd19433">
    <property type="entry name" value="lipocalin_CpcS-CpeS"/>
    <property type="match status" value="1"/>
</dbReference>